<comment type="caution">
    <text evidence="2">The sequence shown here is derived from an EMBL/GenBank/DDBJ whole genome shotgun (WGS) entry which is preliminary data.</text>
</comment>
<gene>
    <name evidence="2" type="ORF">PYW07_008296</name>
</gene>
<evidence type="ECO:0000313" key="3">
    <source>
        <dbReference type="Proteomes" id="UP001231518"/>
    </source>
</evidence>
<dbReference type="GO" id="GO:1902936">
    <property type="term" value="F:phosphatidylinositol bisphosphate binding"/>
    <property type="evidence" value="ECO:0007669"/>
    <property type="project" value="TreeGrafter"/>
</dbReference>
<dbReference type="Gene3D" id="3.40.525.10">
    <property type="entry name" value="CRAL-TRIO lipid binding domain"/>
    <property type="match status" value="1"/>
</dbReference>
<dbReference type="InterPro" id="IPR036273">
    <property type="entry name" value="CRAL/TRIO_N_dom_sf"/>
</dbReference>
<dbReference type="PROSITE" id="PS50191">
    <property type="entry name" value="CRAL_TRIO"/>
    <property type="match status" value="1"/>
</dbReference>
<dbReference type="CDD" id="cd00170">
    <property type="entry name" value="SEC14"/>
    <property type="match status" value="1"/>
</dbReference>
<reference evidence="2" key="1">
    <citation type="submission" date="2023-03" db="EMBL/GenBank/DDBJ databases">
        <title>Chromosome-level genomes of two armyworms, Mythimna separata and Mythimna loreyi, provide insights into the biosynthesis and reception of sex pheromones.</title>
        <authorList>
            <person name="Zhao H."/>
        </authorList>
    </citation>
    <scope>NUCLEOTIDE SEQUENCE</scope>
    <source>
        <strain evidence="2">BeijingLab</strain>
        <tissue evidence="2">Pupa</tissue>
    </source>
</reference>
<feature type="domain" description="CRAL-TRIO" evidence="1">
    <location>
        <begin position="96"/>
        <end position="259"/>
    </location>
</feature>
<protein>
    <recommendedName>
        <fullName evidence="1">CRAL-TRIO domain-containing protein</fullName>
    </recommendedName>
</protein>
<dbReference type="SUPFAM" id="SSF52087">
    <property type="entry name" value="CRAL/TRIO domain"/>
    <property type="match status" value="1"/>
</dbReference>
<organism evidence="2 3">
    <name type="scientific">Mythimna separata</name>
    <name type="common">Oriental armyworm</name>
    <name type="synonym">Pseudaletia separata</name>
    <dbReference type="NCBI Taxonomy" id="271217"/>
    <lineage>
        <taxon>Eukaryota</taxon>
        <taxon>Metazoa</taxon>
        <taxon>Ecdysozoa</taxon>
        <taxon>Arthropoda</taxon>
        <taxon>Hexapoda</taxon>
        <taxon>Insecta</taxon>
        <taxon>Pterygota</taxon>
        <taxon>Neoptera</taxon>
        <taxon>Endopterygota</taxon>
        <taxon>Lepidoptera</taxon>
        <taxon>Glossata</taxon>
        <taxon>Ditrysia</taxon>
        <taxon>Noctuoidea</taxon>
        <taxon>Noctuidae</taxon>
        <taxon>Noctuinae</taxon>
        <taxon>Hadenini</taxon>
        <taxon>Mythimna</taxon>
    </lineage>
</organism>
<dbReference type="GO" id="GO:0016020">
    <property type="term" value="C:membrane"/>
    <property type="evidence" value="ECO:0007669"/>
    <property type="project" value="TreeGrafter"/>
</dbReference>
<dbReference type="PANTHER" id="PTHR10174:SF222">
    <property type="entry name" value="GH10083P-RELATED"/>
    <property type="match status" value="1"/>
</dbReference>
<dbReference type="InterPro" id="IPR036865">
    <property type="entry name" value="CRAL-TRIO_dom_sf"/>
</dbReference>
<evidence type="ECO:0000259" key="1">
    <source>
        <dbReference type="PROSITE" id="PS50191"/>
    </source>
</evidence>
<dbReference type="EMBL" id="JARGEI010000022">
    <property type="protein sequence ID" value="KAJ8711054.1"/>
    <property type="molecule type" value="Genomic_DNA"/>
</dbReference>
<dbReference type="InterPro" id="IPR001251">
    <property type="entry name" value="CRAL-TRIO_dom"/>
</dbReference>
<dbReference type="AlphaFoldDB" id="A0AAD7YCE6"/>
<dbReference type="Proteomes" id="UP001231518">
    <property type="component" value="Chromosome 21"/>
</dbReference>
<dbReference type="PANTHER" id="PTHR10174">
    <property type="entry name" value="ALPHA-TOCOPHEROL TRANSFER PROTEIN-RELATED"/>
    <property type="match status" value="1"/>
</dbReference>
<keyword evidence="3" id="KW-1185">Reference proteome</keyword>
<sequence length="313" mass="36805">MESVSENRLLKLPPGALENIRKIHNLDQPGRVEEAVKILEEWILKQDHIIKKDFSKDYLERILISCKGSVEKSKKQIDRLCTMKTLTPKFFEKVNPKEELQDILDLVWVIPLPMITEDYYRIEIIKINNKNFTTESFMKYFQYTVILSEYVVTHDYVNGYIVIDDFTDLNLLELMSKMNHVEMQQFMTILTEGYGARLKGIHILTDSLAVELLIKTMKLFVSEKIGNRIHFQPTLEDLHKAVPKEILPVEYGGNERSIEKLHEEWIEELSSEKQVEYMKMMREACTDETKRHDGMFNEEYMGTPGAFRCLRVD</sequence>
<proteinExistence type="predicted"/>
<name>A0AAD7YCE6_MYTSE</name>
<dbReference type="Pfam" id="PF00650">
    <property type="entry name" value="CRAL_TRIO"/>
    <property type="match status" value="1"/>
</dbReference>
<dbReference type="PRINTS" id="PR00180">
    <property type="entry name" value="CRETINALDHBP"/>
</dbReference>
<accession>A0AAD7YCE6</accession>
<dbReference type="SUPFAM" id="SSF46938">
    <property type="entry name" value="CRAL/TRIO N-terminal domain"/>
    <property type="match status" value="1"/>
</dbReference>
<evidence type="ECO:0000313" key="2">
    <source>
        <dbReference type="EMBL" id="KAJ8711054.1"/>
    </source>
</evidence>